<sequence>MPGMCRDACRSPVHTLLAVAILLVISVAAQSNNTVNTNATAGSEGLGANPSAYYPTNVAPAPEFAPGRNPYGNLTNVIVDWNLAAQQLGRTTGYDPPRLLSLLHLAQWRALKAAGGPISNYSMKAVAGYAGHFVLAQLLPQNLKDYDVLLAAQLENVTDSEATVAQSIATTAATQLLQNRTNDGTQRFIVVPIAKSGSPAGEYQYAPNQTYPRNQNKANATSYVIPFPLSQLNSTTMRPPVVPSAEFTADFEYTLAFGSINSTNRTAYQTDTAKFWYDETMGNEGITAHYNNVALASLPANTSVFDTAHFFALFNVAQFDGRIAYFTMKYNNLFWRPITAAYQLISQGNSSAGVDADPNWNPLLTTVPEPDYPSGHGTLSGVAEAMLRNWFGTDDHTFTITSEYPALGVYPPTNSTPLPPRTYNSFSAAAIDTGNARVYAGIHFPHDVIDGRIVGNQVGDYVFNNFEQWWSNAPPAVRAGGVGTA</sequence>
<dbReference type="Pfam" id="PF01569">
    <property type="entry name" value="PAP2"/>
    <property type="match status" value="1"/>
</dbReference>
<evidence type="ECO:0000259" key="2">
    <source>
        <dbReference type="Pfam" id="PF01569"/>
    </source>
</evidence>
<proteinExistence type="evidence at transcript level"/>
<name>A0A7L9QEG3_9CHLO</name>
<dbReference type="InterPro" id="IPR036938">
    <property type="entry name" value="PAP2/HPO_sf"/>
</dbReference>
<reference evidence="3" key="1">
    <citation type="journal article" date="2020" name="Microb. Ecol.">
        <title>The Under-explored Extracellular Proteome of Aero-Terrestrial Microalgae Provides Clues on Different Mechanisms of Desiccation Tolerance in Non-Model Organisms.</title>
        <authorList>
            <person name="Gonzalez-Hourcade M."/>
            <person name="Del Campo E.M."/>
            <person name="Casano L.M."/>
        </authorList>
    </citation>
    <scope>NUCLEOTIDE SEQUENCE</scope>
    <source>
        <strain evidence="3">TR9</strain>
    </source>
</reference>
<keyword evidence="1" id="KW-0732">Signal</keyword>
<dbReference type="CDD" id="cd03398">
    <property type="entry name" value="PAP2_haloperoxidase"/>
    <property type="match status" value="1"/>
</dbReference>
<feature type="chain" id="PRO_5029544306" evidence="1">
    <location>
        <begin position="30"/>
        <end position="485"/>
    </location>
</feature>
<dbReference type="Gene3D" id="1.10.606.20">
    <property type="match status" value="1"/>
</dbReference>
<feature type="signal peptide" evidence="1">
    <location>
        <begin position="1"/>
        <end position="29"/>
    </location>
</feature>
<protein>
    <submittedName>
        <fullName evidence="3">Putative extracellular protein TR9_038</fullName>
    </submittedName>
</protein>
<organism evidence="3">
    <name type="scientific">Trebouxia lynnae</name>
    <dbReference type="NCBI Taxonomy" id="1825957"/>
    <lineage>
        <taxon>Eukaryota</taxon>
        <taxon>Viridiplantae</taxon>
        <taxon>Chlorophyta</taxon>
        <taxon>core chlorophytes</taxon>
        <taxon>Trebouxiophyceae</taxon>
        <taxon>Trebouxiales</taxon>
        <taxon>Trebouxiaceae</taxon>
        <taxon>Trebouxia</taxon>
    </lineage>
</organism>
<accession>A0A7L9QEG3</accession>
<dbReference type="SUPFAM" id="SSF48317">
    <property type="entry name" value="Acid phosphatase/Vanadium-dependent haloperoxidase"/>
    <property type="match status" value="1"/>
</dbReference>
<evidence type="ECO:0000256" key="1">
    <source>
        <dbReference type="SAM" id="SignalP"/>
    </source>
</evidence>
<evidence type="ECO:0000313" key="3">
    <source>
        <dbReference type="EMBL" id="QOL01230.1"/>
    </source>
</evidence>
<dbReference type="EMBL" id="MT438983">
    <property type="protein sequence ID" value="QOL01230.1"/>
    <property type="molecule type" value="mRNA"/>
</dbReference>
<dbReference type="InterPro" id="IPR052559">
    <property type="entry name" value="V-haloperoxidase"/>
</dbReference>
<dbReference type="InterPro" id="IPR000326">
    <property type="entry name" value="PAP2/HPO"/>
</dbReference>
<dbReference type="PANTHER" id="PTHR34599:SF1">
    <property type="entry name" value="PHOSPHATIDIC ACID PHOSPHATASE TYPE 2_HALOPEROXIDASE DOMAIN-CONTAINING PROTEIN"/>
    <property type="match status" value="1"/>
</dbReference>
<dbReference type="PANTHER" id="PTHR34599">
    <property type="entry name" value="PEROXIDASE-RELATED"/>
    <property type="match status" value="1"/>
</dbReference>
<dbReference type="AlphaFoldDB" id="A0A7L9QEG3"/>
<feature type="domain" description="Phosphatidic acid phosphatase type 2/haloperoxidase" evidence="2">
    <location>
        <begin position="356"/>
        <end position="456"/>
    </location>
</feature>